<dbReference type="EMBL" id="JYDO01000004">
    <property type="protein sequence ID" value="KRZ80134.1"/>
    <property type="molecule type" value="Genomic_DNA"/>
</dbReference>
<evidence type="ECO:0000313" key="2">
    <source>
        <dbReference type="EMBL" id="KRZ80134.1"/>
    </source>
</evidence>
<evidence type="ECO:0000313" key="3">
    <source>
        <dbReference type="Proteomes" id="UP000054843"/>
    </source>
</evidence>
<dbReference type="Proteomes" id="UP000054843">
    <property type="component" value="Unassembled WGS sequence"/>
</dbReference>
<comment type="caution">
    <text evidence="1">The sequence shown here is derived from an EMBL/GenBank/DDBJ whole genome shotgun (WGS) entry which is preliminary data.</text>
</comment>
<organism evidence="1 3">
    <name type="scientific">Trichinella papuae</name>
    <dbReference type="NCBI Taxonomy" id="268474"/>
    <lineage>
        <taxon>Eukaryota</taxon>
        <taxon>Metazoa</taxon>
        <taxon>Ecdysozoa</taxon>
        <taxon>Nematoda</taxon>
        <taxon>Enoplea</taxon>
        <taxon>Dorylaimia</taxon>
        <taxon>Trichinellida</taxon>
        <taxon>Trichinellidae</taxon>
        <taxon>Trichinella</taxon>
    </lineage>
</organism>
<sequence length="269" mass="30163">MIYVYLNFCYFNEKLTCDEFSLGIRLVQLIKCICKSGTITFEIIIGKSWKQRIKIAFSKSSTLQQFCYQDICSNKKINSGKAKTKKTLKINEQFLSVVGASRVVVHFIVEQNRYMMFIFGDSSAENELLPVEFSDSILICSAASQDSKQGQRVNCNFTSSDKTARCDLYICKGASKKISKVPPTVWLGAASLVGQLFLRNNALECWHLFPGALDLEPPDALCSNLTDVFVALAGRRLQSNKSDEGLCDTLLTRAAAPRRRFLFPLFKLG</sequence>
<gene>
    <name evidence="1" type="ORF">T10_5835</name>
    <name evidence="2" type="ORF">T10_6410</name>
</gene>
<protein>
    <submittedName>
        <fullName evidence="1">Uncharacterized protein</fullName>
    </submittedName>
</protein>
<dbReference type="AlphaFoldDB" id="A0A0V1M239"/>
<keyword evidence="3" id="KW-1185">Reference proteome</keyword>
<name>A0A0V1M239_9BILA</name>
<accession>A0A0V1M239</accession>
<reference evidence="1 3" key="1">
    <citation type="submission" date="2015-01" db="EMBL/GenBank/DDBJ databases">
        <title>Evolution of Trichinella species and genotypes.</title>
        <authorList>
            <person name="Korhonen P.K."/>
            <person name="Edoardo P."/>
            <person name="Giuseppe L.R."/>
            <person name="Gasser R.B."/>
        </authorList>
    </citation>
    <scope>NUCLEOTIDE SEQUENCE [LARGE SCALE GENOMIC DNA]</scope>
    <source>
        <strain evidence="1">ISS1980</strain>
    </source>
</reference>
<dbReference type="EMBL" id="JYDO01000297">
    <property type="protein sequence ID" value="KRZ65775.1"/>
    <property type="molecule type" value="Genomic_DNA"/>
</dbReference>
<dbReference type="OrthoDB" id="5935146at2759"/>
<proteinExistence type="predicted"/>
<evidence type="ECO:0000313" key="1">
    <source>
        <dbReference type="EMBL" id="KRZ65775.1"/>
    </source>
</evidence>